<comment type="caution">
    <text evidence="1">The sequence shown here is derived from an EMBL/GenBank/DDBJ whole genome shotgun (WGS) entry which is preliminary data.</text>
</comment>
<evidence type="ECO:0000313" key="1">
    <source>
        <dbReference type="EMBL" id="POD72990.1"/>
    </source>
</evidence>
<dbReference type="AlphaFoldDB" id="A0ABD6VHK5"/>
<reference evidence="1 2" key="1">
    <citation type="submission" date="2016-10" db="EMBL/GenBank/DDBJ databases">
        <title>Comparative genomics of Pseudomonas syringae.</title>
        <authorList>
            <person name="Hulin M.T."/>
        </authorList>
    </citation>
    <scope>NUCLEOTIDE SEQUENCE [LARGE SCALE GENOMIC DNA]</scope>
    <source>
        <strain evidence="1 2">9643</strain>
    </source>
</reference>
<dbReference type="EMBL" id="MLET01000001">
    <property type="protein sequence ID" value="POD72990.1"/>
    <property type="molecule type" value="Genomic_DNA"/>
</dbReference>
<evidence type="ECO:0000313" key="2">
    <source>
        <dbReference type="Proteomes" id="UP000236998"/>
    </source>
</evidence>
<dbReference type="Proteomes" id="UP000236998">
    <property type="component" value="Unassembled WGS sequence"/>
</dbReference>
<proteinExistence type="predicted"/>
<sequence>MPDSLTPETLNTLRLPIVFTPGAWQRAVLLEQSDHAEKLQVDRLSHVLRAAFEAHLADPHGPYVLFEVVHIQPTDDSDHDPLLQLSLSLLQEPGQPGALLIALAGEANAKHR</sequence>
<accession>A0ABD6VHK5</accession>
<protein>
    <submittedName>
        <fullName evidence="1">Uncharacterized protein</fullName>
    </submittedName>
</protein>
<organism evidence="1 2">
    <name type="scientific">Pseudomonas syringae group genomosp. 3</name>
    <dbReference type="NCBI Taxonomy" id="251701"/>
    <lineage>
        <taxon>Bacteria</taxon>
        <taxon>Pseudomonadati</taxon>
        <taxon>Pseudomonadota</taxon>
        <taxon>Gammaproteobacteria</taxon>
        <taxon>Pseudomonadales</taxon>
        <taxon>Pseudomonadaceae</taxon>
        <taxon>Pseudomonas</taxon>
    </lineage>
</organism>
<dbReference type="RefSeq" id="WP_103408624.1">
    <property type="nucleotide sequence ID" value="NZ_MLET01000001.1"/>
</dbReference>
<name>A0ABD6VHK5_9PSED</name>
<gene>
    <name evidence="1" type="ORF">BKM07_02480</name>
</gene>